<protein>
    <submittedName>
        <fullName evidence="1">Uncharacterized protein</fullName>
    </submittedName>
</protein>
<dbReference type="AlphaFoldDB" id="A0A5B7E886"/>
<evidence type="ECO:0000313" key="1">
    <source>
        <dbReference type="EMBL" id="MPC29968.1"/>
    </source>
</evidence>
<proteinExistence type="predicted"/>
<reference evidence="1 2" key="1">
    <citation type="submission" date="2019-05" db="EMBL/GenBank/DDBJ databases">
        <title>Another draft genome of Portunus trituberculatus and its Hox gene families provides insights of decapod evolution.</title>
        <authorList>
            <person name="Jeong J.-H."/>
            <person name="Song I."/>
            <person name="Kim S."/>
            <person name="Choi T."/>
            <person name="Kim D."/>
            <person name="Ryu S."/>
            <person name="Kim W."/>
        </authorList>
    </citation>
    <scope>NUCLEOTIDE SEQUENCE [LARGE SCALE GENOMIC DNA]</scope>
    <source>
        <tissue evidence="1">Muscle</tissue>
    </source>
</reference>
<evidence type="ECO:0000313" key="2">
    <source>
        <dbReference type="Proteomes" id="UP000324222"/>
    </source>
</evidence>
<sequence length="66" mass="7436">MAVSVTLVMRQSSEANQQARTSKTPVHMLAKQQNWALLGKDRCCVVGERRRVQVRSANIDLCRVIP</sequence>
<dbReference type="EMBL" id="VSRR010002167">
    <property type="protein sequence ID" value="MPC29968.1"/>
    <property type="molecule type" value="Genomic_DNA"/>
</dbReference>
<organism evidence="1 2">
    <name type="scientific">Portunus trituberculatus</name>
    <name type="common">Swimming crab</name>
    <name type="synonym">Neptunus trituberculatus</name>
    <dbReference type="NCBI Taxonomy" id="210409"/>
    <lineage>
        <taxon>Eukaryota</taxon>
        <taxon>Metazoa</taxon>
        <taxon>Ecdysozoa</taxon>
        <taxon>Arthropoda</taxon>
        <taxon>Crustacea</taxon>
        <taxon>Multicrustacea</taxon>
        <taxon>Malacostraca</taxon>
        <taxon>Eumalacostraca</taxon>
        <taxon>Eucarida</taxon>
        <taxon>Decapoda</taxon>
        <taxon>Pleocyemata</taxon>
        <taxon>Brachyura</taxon>
        <taxon>Eubrachyura</taxon>
        <taxon>Portunoidea</taxon>
        <taxon>Portunidae</taxon>
        <taxon>Portuninae</taxon>
        <taxon>Portunus</taxon>
    </lineage>
</organism>
<keyword evidence="2" id="KW-1185">Reference proteome</keyword>
<dbReference type="Proteomes" id="UP000324222">
    <property type="component" value="Unassembled WGS sequence"/>
</dbReference>
<gene>
    <name evidence="1" type="ORF">E2C01_023222</name>
</gene>
<accession>A0A5B7E886</accession>
<name>A0A5B7E886_PORTR</name>
<comment type="caution">
    <text evidence="1">The sequence shown here is derived from an EMBL/GenBank/DDBJ whole genome shotgun (WGS) entry which is preliminary data.</text>
</comment>